<evidence type="ECO:0000313" key="1">
    <source>
        <dbReference type="EMBL" id="KAL2735489.1"/>
    </source>
</evidence>
<accession>A0ABD2BRT0</accession>
<dbReference type="AlphaFoldDB" id="A0ABD2BRT0"/>
<gene>
    <name evidence="1" type="ORF">V1478_003129</name>
</gene>
<proteinExistence type="predicted"/>
<comment type="caution">
    <text evidence="1">The sequence shown here is derived from an EMBL/GenBank/DDBJ whole genome shotgun (WGS) entry which is preliminary data.</text>
</comment>
<dbReference type="Proteomes" id="UP001607302">
    <property type="component" value="Unassembled WGS sequence"/>
</dbReference>
<reference evidence="1 2" key="1">
    <citation type="journal article" date="2024" name="Ann. Entomol. Soc. Am.">
        <title>Genomic analyses of the southern and eastern yellowjacket wasps (Hymenoptera: Vespidae) reveal evolutionary signatures of social life.</title>
        <authorList>
            <person name="Catto M.A."/>
            <person name="Caine P.B."/>
            <person name="Orr S.E."/>
            <person name="Hunt B.G."/>
            <person name="Goodisman M.A.D."/>
        </authorList>
    </citation>
    <scope>NUCLEOTIDE SEQUENCE [LARGE SCALE GENOMIC DNA]</scope>
    <source>
        <strain evidence="1">233</strain>
        <tissue evidence="1">Head and thorax</tissue>
    </source>
</reference>
<organism evidence="1 2">
    <name type="scientific">Vespula squamosa</name>
    <name type="common">Southern yellow jacket</name>
    <name type="synonym">Wasp</name>
    <dbReference type="NCBI Taxonomy" id="30214"/>
    <lineage>
        <taxon>Eukaryota</taxon>
        <taxon>Metazoa</taxon>
        <taxon>Ecdysozoa</taxon>
        <taxon>Arthropoda</taxon>
        <taxon>Hexapoda</taxon>
        <taxon>Insecta</taxon>
        <taxon>Pterygota</taxon>
        <taxon>Neoptera</taxon>
        <taxon>Endopterygota</taxon>
        <taxon>Hymenoptera</taxon>
        <taxon>Apocrita</taxon>
        <taxon>Aculeata</taxon>
        <taxon>Vespoidea</taxon>
        <taxon>Vespidae</taxon>
        <taxon>Vespinae</taxon>
        <taxon>Vespula</taxon>
    </lineage>
</organism>
<keyword evidence="2" id="KW-1185">Reference proteome</keyword>
<dbReference type="EMBL" id="JAUDFV010000064">
    <property type="protein sequence ID" value="KAL2735489.1"/>
    <property type="molecule type" value="Genomic_DNA"/>
</dbReference>
<name>A0ABD2BRT0_VESSQ</name>
<evidence type="ECO:0000313" key="2">
    <source>
        <dbReference type="Proteomes" id="UP001607302"/>
    </source>
</evidence>
<protein>
    <submittedName>
        <fullName evidence="1">Uncharacterized protein</fullName>
    </submittedName>
</protein>
<feature type="non-terminal residue" evidence="1">
    <location>
        <position position="1"/>
    </location>
</feature>
<sequence length="75" mass="8475">YVFSIGNGDGGDGDGDGDLYNTSMAAGIRLLKEDLKILRENGIVPRLLREPQWLRFFFVERAKVRERGKETSENS</sequence>